<comment type="caution">
    <text evidence="2">The sequence shown here is derived from an EMBL/GenBank/DDBJ whole genome shotgun (WGS) entry which is preliminary data.</text>
</comment>
<sequence>MNHLDHYNHHQKIAVCATDHWFGNVIARSLLLDGKRNIVVRCLAQDTNKHVKKLDRLGGEIHRIDYDRPETIKDALHGVNFLIFISEADKNRVKEAKIMADAAADRDVDNAIILSVEGAEDGDGKVMNDFREIEKEFFLWSPNIEDRGEINMTPRESNEWAPVNLDDLVCAIAKLMLQEGKVVTELNKKHRYKVYCLTGPELVTGRKITETINRVIEGRGDVEYRTINRRQLEDYLCSLDGHNDDDECDRDRDRELDSDSIEDTLLEQRDAIYLIQRGLASLQYSLADFFRNTQQSLECGKSNFIEGVHHLVIATALFDEVNRQFSARNYYGPNRNALGMQDKMTGSGRYRDVQEERFNRNVAACVDTMRDIIARLKSIDIERFELDVQDRLVILSNIKDAVEVIENIQKSLDVVPFLLDERHRHDRHPRPFLPLSKYEIELILETLDYVKEGKADHVSDDYKKITGEKPTRIKSFFEDNAESFRPGKNTRPRRPRDSDDKSDTLIMGRRIRAQNSPHHIEQESVPNRVRSIQIYENNVRRRNQEI</sequence>
<dbReference type="PANTHER" id="PTHR43162">
    <property type="match status" value="1"/>
</dbReference>
<dbReference type="InterPro" id="IPR051604">
    <property type="entry name" value="Ergot_Alk_Oxidoreductase"/>
</dbReference>
<feature type="region of interest" description="Disordered" evidence="1">
    <location>
        <begin position="482"/>
        <end position="504"/>
    </location>
</feature>
<dbReference type="Gene3D" id="3.40.50.720">
    <property type="entry name" value="NAD(P)-binding Rossmann-like Domain"/>
    <property type="match status" value="1"/>
</dbReference>
<proteinExistence type="predicted"/>
<name>A0ABN7V4P4_GIGMA</name>
<keyword evidence="3" id="KW-1185">Reference proteome</keyword>
<organism evidence="2 3">
    <name type="scientific">Gigaspora margarita</name>
    <dbReference type="NCBI Taxonomy" id="4874"/>
    <lineage>
        <taxon>Eukaryota</taxon>
        <taxon>Fungi</taxon>
        <taxon>Fungi incertae sedis</taxon>
        <taxon>Mucoromycota</taxon>
        <taxon>Glomeromycotina</taxon>
        <taxon>Glomeromycetes</taxon>
        <taxon>Diversisporales</taxon>
        <taxon>Gigasporaceae</taxon>
        <taxon>Gigaspora</taxon>
    </lineage>
</organism>
<dbReference type="Proteomes" id="UP000789901">
    <property type="component" value="Unassembled WGS sequence"/>
</dbReference>
<dbReference type="SUPFAM" id="SSF51735">
    <property type="entry name" value="NAD(P)-binding Rossmann-fold domains"/>
    <property type="match status" value="1"/>
</dbReference>
<dbReference type="PANTHER" id="PTHR43162:SF1">
    <property type="entry name" value="PRESTALK A DIFFERENTIATION PROTEIN A"/>
    <property type="match status" value="1"/>
</dbReference>
<dbReference type="EMBL" id="CAJVQB010009313">
    <property type="protein sequence ID" value="CAG8728883.1"/>
    <property type="molecule type" value="Genomic_DNA"/>
</dbReference>
<protein>
    <submittedName>
        <fullName evidence="2">29751_t:CDS:1</fullName>
    </submittedName>
</protein>
<gene>
    <name evidence="2" type="ORF">GMARGA_LOCUS14206</name>
</gene>
<dbReference type="InterPro" id="IPR036291">
    <property type="entry name" value="NAD(P)-bd_dom_sf"/>
</dbReference>
<dbReference type="Gene3D" id="3.90.25.10">
    <property type="entry name" value="UDP-galactose 4-epimerase, domain 1"/>
    <property type="match status" value="1"/>
</dbReference>
<evidence type="ECO:0000313" key="3">
    <source>
        <dbReference type="Proteomes" id="UP000789901"/>
    </source>
</evidence>
<reference evidence="2 3" key="1">
    <citation type="submission" date="2021-06" db="EMBL/GenBank/DDBJ databases">
        <authorList>
            <person name="Kallberg Y."/>
            <person name="Tangrot J."/>
            <person name="Rosling A."/>
        </authorList>
    </citation>
    <scope>NUCLEOTIDE SEQUENCE [LARGE SCALE GENOMIC DNA]</scope>
    <source>
        <strain evidence="2 3">120-4 pot B 10/14</strain>
    </source>
</reference>
<evidence type="ECO:0000256" key="1">
    <source>
        <dbReference type="SAM" id="MobiDB-lite"/>
    </source>
</evidence>
<evidence type="ECO:0000313" key="2">
    <source>
        <dbReference type="EMBL" id="CAG8728883.1"/>
    </source>
</evidence>
<accession>A0ABN7V4P4</accession>
<feature type="non-terminal residue" evidence="2">
    <location>
        <position position="546"/>
    </location>
</feature>